<evidence type="ECO:0000313" key="1">
    <source>
        <dbReference type="EMBL" id="EXJ75360.1"/>
    </source>
</evidence>
<dbReference type="RefSeq" id="XP_007740862.1">
    <property type="nucleotide sequence ID" value="XM_007742672.1"/>
</dbReference>
<dbReference type="STRING" id="1182543.W9XDH4"/>
<dbReference type="HOGENOM" id="CLU_081631_2_2_1"/>
<dbReference type="AlphaFoldDB" id="W9XDH4"/>
<proteinExistence type="predicted"/>
<keyword evidence="2" id="KW-1185">Reference proteome</keyword>
<dbReference type="eggNOG" id="ENOG502SUTN">
    <property type="taxonomic scope" value="Eukaryota"/>
</dbReference>
<dbReference type="Gene3D" id="3.30.70.100">
    <property type="match status" value="2"/>
</dbReference>
<dbReference type="SUPFAM" id="SSF54909">
    <property type="entry name" value="Dimeric alpha+beta barrel"/>
    <property type="match status" value="1"/>
</dbReference>
<dbReference type="InterPro" id="IPR011008">
    <property type="entry name" value="Dimeric_a/b-barrel"/>
</dbReference>
<dbReference type="OrthoDB" id="3830579at2759"/>
<organism evidence="1 2">
    <name type="scientific">Cladophialophora psammophila CBS 110553</name>
    <dbReference type="NCBI Taxonomy" id="1182543"/>
    <lineage>
        <taxon>Eukaryota</taxon>
        <taxon>Fungi</taxon>
        <taxon>Dikarya</taxon>
        <taxon>Ascomycota</taxon>
        <taxon>Pezizomycotina</taxon>
        <taxon>Eurotiomycetes</taxon>
        <taxon>Chaetothyriomycetidae</taxon>
        <taxon>Chaetothyriales</taxon>
        <taxon>Herpotrichiellaceae</taxon>
        <taxon>Cladophialophora</taxon>
    </lineage>
</organism>
<gene>
    <name evidence="1" type="ORF">A1O5_02056</name>
</gene>
<comment type="caution">
    <text evidence="1">The sequence shown here is derived from an EMBL/GenBank/DDBJ whole genome shotgun (WGS) entry which is preliminary data.</text>
</comment>
<accession>W9XDH4</accession>
<dbReference type="Proteomes" id="UP000019471">
    <property type="component" value="Unassembled WGS sequence"/>
</dbReference>
<reference evidence="1 2" key="1">
    <citation type="submission" date="2013-03" db="EMBL/GenBank/DDBJ databases">
        <title>The Genome Sequence of Cladophialophora psammophila CBS 110553.</title>
        <authorList>
            <consortium name="The Broad Institute Genomics Platform"/>
            <person name="Cuomo C."/>
            <person name="de Hoog S."/>
            <person name="Gorbushina A."/>
            <person name="Walker B."/>
            <person name="Young S.K."/>
            <person name="Zeng Q."/>
            <person name="Gargeya S."/>
            <person name="Fitzgerald M."/>
            <person name="Haas B."/>
            <person name="Abouelleil A."/>
            <person name="Allen A.W."/>
            <person name="Alvarado L."/>
            <person name="Arachchi H.M."/>
            <person name="Berlin A.M."/>
            <person name="Chapman S.B."/>
            <person name="Gainer-Dewar J."/>
            <person name="Goldberg J."/>
            <person name="Griggs A."/>
            <person name="Gujja S."/>
            <person name="Hansen M."/>
            <person name="Howarth C."/>
            <person name="Imamovic A."/>
            <person name="Ireland A."/>
            <person name="Larimer J."/>
            <person name="McCowan C."/>
            <person name="Murphy C."/>
            <person name="Pearson M."/>
            <person name="Poon T.W."/>
            <person name="Priest M."/>
            <person name="Roberts A."/>
            <person name="Saif S."/>
            <person name="Shea T."/>
            <person name="Sisk P."/>
            <person name="Sykes S."/>
            <person name="Wortman J."/>
            <person name="Nusbaum C."/>
            <person name="Birren B."/>
        </authorList>
    </citation>
    <scope>NUCLEOTIDE SEQUENCE [LARGE SCALE GENOMIC DNA]</scope>
    <source>
        <strain evidence="1 2">CBS 110553</strain>
    </source>
</reference>
<name>W9XDH4_9EURO</name>
<evidence type="ECO:0000313" key="2">
    <source>
        <dbReference type="Proteomes" id="UP000019471"/>
    </source>
</evidence>
<protein>
    <recommendedName>
        <fullName evidence="3">ABM domain-containing protein</fullName>
    </recommendedName>
</protein>
<evidence type="ECO:0008006" key="3">
    <source>
        <dbReference type="Google" id="ProtNLM"/>
    </source>
</evidence>
<dbReference type="GeneID" id="19186789"/>
<dbReference type="EMBL" id="AMGX01000002">
    <property type="protein sequence ID" value="EXJ75360.1"/>
    <property type="molecule type" value="Genomic_DNA"/>
</dbReference>
<sequence>MAVPVTELIMLPVKAGSDISQAIQTALSVASKRPGFQRAFWGQHVESTDKVDLWIDWDSLEYCIAYTKSQECEQGRAALQPILNGAPSVLHAQFASRADEIVATSPVMEVAYFFSAQPAIEKGFEKVSSVLAKSTGFRASSSGLTIEDIGENPGDEKHKAFVALIGWDSVEAHMQAIQTKEAVDSAPHLTNHFGTVQMHHTRFQPLNV</sequence>